<name>A0A078AGZ3_STYLE</name>
<dbReference type="GO" id="GO:0007018">
    <property type="term" value="P:microtubule-based movement"/>
    <property type="evidence" value="ECO:0007669"/>
    <property type="project" value="InterPro"/>
</dbReference>
<evidence type="ECO:0000256" key="16">
    <source>
        <dbReference type="ARBA" id="ARBA00023273"/>
    </source>
</evidence>
<dbReference type="Pfam" id="PF12780">
    <property type="entry name" value="AAA_8"/>
    <property type="match status" value="1"/>
</dbReference>
<dbReference type="Pfam" id="PF22597">
    <property type="entry name" value="DYN_lid"/>
    <property type="match status" value="1"/>
</dbReference>
<evidence type="ECO:0000256" key="17">
    <source>
        <dbReference type="ARBA" id="ARBA00033439"/>
    </source>
</evidence>
<sequence length="4625" mass="535335">MVDKLDPNQSVNTAQADIIEIGEQDLEYLNQYLASTCFTLLNVNKDLFYKELHDPSNQATLKNFAVDKKQRALLIAKLDKSKVIIDADGKAQQTPTQQKESEQLNPDGGATGDLDDPFRPIELRFSLKVQYLGQTAHTIAFLKREQYQTLELKPQGETARHLSSQLQILNLGYIGEDSNIFELASTYVEYSLLPLFNTYKTGPSNQDERGKSTSGLELVQKNLLQLKVHLVQCLQNLDIPEIELMIDPDIQTKSEQAKQQQREMTEEDFEENKGEAFLNRLKKCVDQWYRDIRKVTQLQHDPTTGSALQEINFWLSLERSLTHIKEQLNKPEVKITLSLLQQAKQIQTVFTFTHDTELDNKLKTAQSYNKVLRDFPINQLLSANDLESISKAIEAIFGQLKKIKYQDSYPIQRAMQLIEAVFRDLNNQLLKVLSNFQIMLLDHNDFKKEISRDVKQVFTVWQDNLKQFKEQIRQQTSRMRDKSGLQFLNLERGPLRERIENIITFRHHHQKLKQIISKTLNKDGSSSSQELGSGSGSRNFEEQALNDINDAYQLFLNINVLDVTKEGQEVWDITKRSYDNKIDKVESQITAALRDKLASAANASEMFKVFSGFNALFSRPRIKGAIQEYQNQLLSQVKKDIQVLKEKLLSEGGSEQNNTLSQVRDFPSISNKITWTKQIERKLHIYMDRVRSVLGDEWDKYVEGRELHQLGESFQSKLTQIQQHYYDSWITDIQNINVQTEKEKVIFEIEHRMNKYEMVLNFNQKLFSLFKEQANLKRLGFKPTLSITLKSQEVQNLYPIATNIQESLRTFQYTNSKVTDKFVKLVAHVKNEVQNQLLEGLQLAWKQEARVDSFSKKLASKVMAFEEAVQEVIEKTTLIDEYLSELGQCELDKEKLQSKLHAIQKIVDELNFNDYSNLNIWVDELDQRIQGILTQRLEELIQNWIGEFNKFIEVGGKMIKVKTVLEIKIQSQTIILDPPISEVRSFWYKQFHDQLELICGLQKVEAARYERFREREQNSQKDKTYRNLILRMSQKELNYAYQVLETQVRDAEEYARTWKSYQSLWDIEASNVYGQLGDNIDKWHQLLNEIRLGRKTFDTSEKTKAFGAIIIYFGPIQEKVNNKFDQWHKEILNKFGSTLGDNMKNFNQTIQKARRQLETLSIDASDDVTLFVTEIKEMMNQVRLWQSEIDKYKSGSKLLITQRYQFTHDWLSIDQVEGEWNAFKQILSKKSKIMDDQIPTLQGKILDEEKVVNQKIKEIEEDWKNNRPHQGNVTPSRALDLLSIIGKKITTTKGEWIRICKAKELLDMELGNPRRLDDLEEDLGGLKQVWVELNKVWSIVEAVNETPFSAYVSKKVKEQLDSAIELMQDFPNRIRQYEVYEQYKKIIQNYRKVNLTLAELKSEAMKPRHWKDLLQKLRIKISFNDLTLNHLWQADLIKCQKEVAEVLNQSRGEMILEEFLRGIKETWAKYELELIRYQNKCKLIRGWDELFQQIDEHINNVQSMKMSPYYKVFEEEILPWDDKLQKIRIIFDNWIDVQRRYVYLEGIFFGSADIKTMLSAEFNRFRSIDQEFTTLMKKVASKPIVLEILSIQGLQKTLERFSDMLSKIQKALGDYLETQRSNFARFYFVGDEDLLEIIGNSKEIKMVQRHFPKMFAGITTMNFENEGDHLIGMYSREGEYVPYSNKVVISEDPTIYVWLTKIEQQMQISLAHHLENSVQALEILDRAEQQEEFNAWIQKYPAQIVILSMQVSWSNKVEESLDKKKGLSLVLIEEQIKLTLEMLAERVLTDLKKDIRQKYEQLITDLVHQREVTRQLMNEKVSSVSDFVWLYHMRFYWKPKEKEALNKLQIQMANSNFYYGFEYLGVGEKLVQTPLTDRCYLTLTQALHWRLGGSPFGPAGTGKTESVKALGSQLGRFVLVFNCDETFDGNAMSRIFVGLCQVGAWGCFDEFNRLEERMLSAVSQSILIIQMGLKEGSSKIELMGKDVKLNQAMGIFITMNPGYAGRSNLPDNLKQLFRQIAMVMPDKEMIARVMLYSQGFKTAEKLSGKIVSLFDLCANQLSSQSHYDFGLRALKSVLVSAGNLKRAEKAKLKDNSEITVEWETNILIKSLCDTLVPKLIAEDIPLLSSLLSGVFPGSTIIQIREDKLIDQIEKLSSKYNLITKGPFIEKVLQLFQISNLHHGVMMVGPTGCGKSAAWKILLEALERIDGIKGESYIVDPKAISKDDLYGKLDSTTAEWTDGVFTLILRRIIDNVRGESSKRHWIIFDGDVDPEWAENLNSVLDDNKLLTLPSGERLSIPPNVRIMFEVETLKHATLATVSRCGMVWFSEETVTINMIYSHYLSRLTQDFYDSLGEDTDKEKKNSEGQNNQNEMIQQQSADTLYMRNVRKRCVESIKPLFEEDGFMTKTLDYAQSLPHIMEFTRIRCLESTFALIRKGISNVLDYNEAHQDFHLNDQQIEAYMLKFVVFACIWGVGGSMNLFTRTNFGNKLGELTSVPMPSIQQYPLIDYEIKLEDQQWHLWKKKVPNIEIEPTKVIEADVVITTVDTTRHQEVLCSWISEHRPFLLCGPPGSGKTMTLMATLKMLTDFEMIFINFSSSTLPELILKTFDHYCEYKKTPSGMILRPHQPNKWLVVFCDEINLPDTDKYGTQTVITFLRQITEQNGFWRSHDKQFVKLERIQFVGACNPPTDAGRHPLSDRFLRHCPLIFVDFPGPESLKQIYGTFNRAMLKKVPSLRNYAEPLTEAMVEFYTKSQQHFTSDMQAHYIYSPRELTRWKYAIYEALESLDTPEDLVRLYVHEGLRLFEDRLVFNEEKDWCNKAIDGVAQRNFPQVDTSRALERPILFTNYLNKNYISVKQEELKKFIEARLVTFYEEELNVPLVVFDSVLDHILRIDRVLRQPLGHLLLVGASGVGKTTLSRFVSWMNNLQVFQIKAGRNYSVEDFDADLRTVMKRAGCKMEKICFIFDESNVLSTAFLERMNALLASGEVPGLFDGEEYMALINSCKEAALKDGKIIDTEEELYKHFTFNVQRNLHVVFTMNPSNPDFSNRTASSPALFNRCVIDWFGEWSSDGLLQVAKEFTKSLDILPESFTKPMEVIQRANPEDGKIQIYDPKHEALCQVIVEIHNTVKEVNLRLMKSAKKFNYITPRDFLDLIKHFVELLHEKKEELEEQQYHLNVGLDKLKQTEGAVIDLQGQLSVYEKDLMQKEKAANEKLKLMVHEQKEAETKRELSIKTQKELELKSAQIAIRQEEVKRDLGKAEPALIAAQDSVSGIQRKNLDELRALASPPQGVRLALEPVVALVSGNPKKPEWAEIKEWLRKPTFIQTIMSFDKDSITPVIKRFIKTNYLDKKDEFVVEKIFKASQAAGPLALWVQSLVEYAEIFDKIQPLRNEVAELEREHNSMKNEMIKLENLVKQLEQNIEQYKVDYGQLIGEVQSIKNEMNKVQDKVKRSQQLIQNLSSERIRWEQSSKNFKDQMSCLVGDVLLSSAFLTYIGFFDHYYRNFLQIEWKFFAEKIGLRYRNDISYVEFLSKPTDRLMWQTQELPNDELCIENAIILKRFNRYPLIIDPSDQALKFIINHYADKKIQKTSFADDSFMKNLETAIRFGLPLLVQDVERIDPVLNSVLNKEVHKAGGRVLIRVGDQEIDFSQTFVMFMITRNPNAVFTPDLCSRVTFVNFTVTPSSLQNQCLNIYMKNEREEIDKKRNDLLKLQGECKVKLRELEDSLLDALNKSEGNILDNNALINTLETLKREAAEIAAEVEKTDDTMKEIEIVSNQYQPLSNMSSRIFFTLDSMSNISFLYQYSLQHFMEYIFTVLHTNEELQKMTKQNPEGRLKIITRELFTYVYLKISQGLQLEHQVLFAVRLAQIRLGGDQSFDQIFEILLKSSTLFETKLPDSFCGGKLSKTQLKTMEELSSTKQFALILEHIEMNEDKWMFFMDHPNAEQQIPDQMGSDGSESETIKDMKRLILLKILRPDRFMAAARLFVAKVLGEQIFNVGELDLMRIVDKESHAKSPLLLCSAPGFDASYRVDQLAKQANKKYTSVAIGSPEAFGLVDKAIKAASKTGSWVLLKNVHLAPQWLIELEKEIYKLQLHPQFRLFLTMEVNPKVPTTLLRASHVFVFEPPSGIKAALLRSYTSTITESRSNKIPVERSRLHFLVAWFNAVVQERLRYTPIGWSKFYEFNESDQRCALECVDEWIDQMGKDRQNIDPDKIPWDALRTLIGQSVFGGKIDNAFDNKILNSLVNQFFRPESFNFEFPLFNAPAESDEQVLKVPDVKNYKGFFQWIKDLPAVESPSWSGLPLNVEKLVRERQTNQLIGNMKLLQGTGDDVISAADDAKQGESDSKAAWLVKLQTKIDKLLKALPAQLPLLLRTSASITNPLFRFLEREVTVASSLLDAVKADLLLLREMCAGERKSTNVLKQLAEELHSDVIPKKWRKYNVANISATEWIDDFKKRIDQLSKLSNSTDFGKKGLWFGGLLFPEAYLTAIRQSVAQENKWSLEELELKFELNPSEEYIQKNPLGFIVEGLSVEGAQYSKQEDRIRLSESLQAYMPKANLKWVNKNKLNDEDQPIEGMEYIQIPVYLNKQRSNLLFSVKIPTHGVPSYVWYQRGVALFGWNKE</sequence>
<dbReference type="InterPro" id="IPR027417">
    <property type="entry name" value="P-loop_NTPase"/>
</dbReference>
<evidence type="ECO:0000256" key="9">
    <source>
        <dbReference type="ARBA" id="ARBA00022741"/>
    </source>
</evidence>
<evidence type="ECO:0000256" key="7">
    <source>
        <dbReference type="ARBA" id="ARBA00022701"/>
    </source>
</evidence>
<dbReference type="Gene3D" id="1.20.140.100">
    <property type="entry name" value="Dynein heavy chain, N-terminal domain 2"/>
    <property type="match status" value="1"/>
</dbReference>
<dbReference type="Pfam" id="PF18198">
    <property type="entry name" value="AAA_lid_11"/>
    <property type="match status" value="1"/>
</dbReference>
<evidence type="ECO:0000256" key="13">
    <source>
        <dbReference type="ARBA" id="ARBA00023069"/>
    </source>
</evidence>
<dbReference type="InterPro" id="IPR042219">
    <property type="entry name" value="AAA_lid_11_sf"/>
</dbReference>
<dbReference type="FunFam" id="1.10.8.710:FF:000001">
    <property type="entry name" value="Dynein axonemal heavy chain 2"/>
    <property type="match status" value="1"/>
</dbReference>
<dbReference type="InterPro" id="IPR043157">
    <property type="entry name" value="Dynein_AAA1S"/>
</dbReference>
<keyword evidence="10" id="KW-0067">ATP-binding</keyword>
<dbReference type="GO" id="GO:0060170">
    <property type="term" value="C:ciliary membrane"/>
    <property type="evidence" value="ECO:0007669"/>
    <property type="project" value="UniProtKB-SubCell"/>
</dbReference>
<dbReference type="FunFam" id="3.20.180.20:FF:000002">
    <property type="entry name" value="Cytoplasmic dynein heavy chain 1"/>
    <property type="match status" value="1"/>
</dbReference>
<dbReference type="GO" id="GO:0008569">
    <property type="term" value="F:minus-end-directed microtubule motor activity"/>
    <property type="evidence" value="ECO:0007669"/>
    <property type="project" value="InterPro"/>
</dbReference>
<keyword evidence="22" id="KW-1185">Reference proteome</keyword>
<dbReference type="FunFam" id="3.40.50.300:FF:000122">
    <property type="entry name" value="Cytoplasmic dynein 1 heavy chain"/>
    <property type="match status" value="1"/>
</dbReference>
<dbReference type="Gene3D" id="1.10.287.2620">
    <property type="match status" value="1"/>
</dbReference>
<dbReference type="Pfam" id="PF12777">
    <property type="entry name" value="MT"/>
    <property type="match status" value="1"/>
</dbReference>
<dbReference type="Pfam" id="PF18199">
    <property type="entry name" value="Dynein_C"/>
    <property type="match status" value="1"/>
</dbReference>
<dbReference type="SUPFAM" id="SSF52540">
    <property type="entry name" value="P-loop containing nucleoside triphosphate hydrolases"/>
    <property type="match status" value="4"/>
</dbReference>
<dbReference type="Pfam" id="PF08385">
    <property type="entry name" value="DHC_N1"/>
    <property type="match status" value="1"/>
</dbReference>
<dbReference type="Proteomes" id="UP000039865">
    <property type="component" value="Unassembled WGS sequence"/>
</dbReference>
<dbReference type="InterPro" id="IPR054354">
    <property type="entry name" value="DYNC2H1-like_lid"/>
</dbReference>
<keyword evidence="14" id="KW-0505">Motor protein</keyword>
<evidence type="ECO:0000256" key="3">
    <source>
        <dbReference type="ARBA" id="ARBA00008887"/>
    </source>
</evidence>
<dbReference type="GO" id="GO:0005858">
    <property type="term" value="C:axonemal dynein complex"/>
    <property type="evidence" value="ECO:0007669"/>
    <property type="project" value="TreeGrafter"/>
</dbReference>
<dbReference type="FunFam" id="1.20.920.20:FF:000002">
    <property type="entry name" value="Cytoplasmic dynein 1 heavy chain"/>
    <property type="match status" value="1"/>
</dbReference>
<gene>
    <name evidence="21" type="primary">Contig13512.g14429</name>
    <name evidence="21" type="ORF">STYLEM_9124</name>
</gene>
<keyword evidence="8" id="KW-0677">Repeat</keyword>
<evidence type="ECO:0000256" key="6">
    <source>
        <dbReference type="ARBA" id="ARBA00022490"/>
    </source>
</evidence>
<dbReference type="Pfam" id="PF03028">
    <property type="entry name" value="Dynein_heavy"/>
    <property type="match status" value="1"/>
</dbReference>
<dbReference type="PANTHER" id="PTHR46532:SF4">
    <property type="entry name" value="AAA+ ATPASE DOMAIN-CONTAINING PROTEIN"/>
    <property type="match status" value="1"/>
</dbReference>
<dbReference type="InterPro" id="IPR035706">
    <property type="entry name" value="AAA_9"/>
</dbReference>
<dbReference type="Pfam" id="PF17852">
    <property type="entry name" value="Dynein_AAA_lid"/>
    <property type="match status" value="1"/>
</dbReference>
<dbReference type="Gene3D" id="1.10.472.130">
    <property type="match status" value="1"/>
</dbReference>
<dbReference type="InterPro" id="IPR024317">
    <property type="entry name" value="Dynein_heavy_chain_D4_dom"/>
</dbReference>
<dbReference type="EMBL" id="CCKQ01008665">
    <property type="protein sequence ID" value="CDW80128.1"/>
    <property type="molecule type" value="Genomic_DNA"/>
</dbReference>
<evidence type="ECO:0000256" key="18">
    <source>
        <dbReference type="SAM" id="Coils"/>
    </source>
</evidence>
<keyword evidence="9" id="KW-0547">Nucleotide-binding</keyword>
<evidence type="ECO:0000256" key="12">
    <source>
        <dbReference type="ARBA" id="ARBA00023054"/>
    </source>
</evidence>
<keyword evidence="6" id="KW-0963">Cytoplasm</keyword>
<dbReference type="GO" id="GO:0051959">
    <property type="term" value="F:dynein light intermediate chain binding"/>
    <property type="evidence" value="ECO:0007669"/>
    <property type="project" value="InterPro"/>
</dbReference>
<proteinExistence type="inferred from homology"/>
<dbReference type="GO" id="GO:0060271">
    <property type="term" value="P:cilium assembly"/>
    <property type="evidence" value="ECO:0007669"/>
    <property type="project" value="UniProtKB-ARBA"/>
</dbReference>
<dbReference type="InterPro" id="IPR026983">
    <property type="entry name" value="DHC"/>
</dbReference>
<keyword evidence="16" id="KW-0966">Cell projection</keyword>
<dbReference type="InterPro" id="IPR003593">
    <property type="entry name" value="AAA+_ATPase"/>
</dbReference>
<dbReference type="FunCoup" id="A0A078AGZ3">
    <property type="interactions" value="272"/>
</dbReference>
<evidence type="ECO:0000256" key="8">
    <source>
        <dbReference type="ARBA" id="ARBA00022737"/>
    </source>
</evidence>
<dbReference type="InterPro" id="IPR042228">
    <property type="entry name" value="Dynein_linker_3"/>
</dbReference>
<accession>A0A078AGZ3</accession>
<dbReference type="Gene3D" id="6.10.140.1060">
    <property type="match status" value="1"/>
</dbReference>
<evidence type="ECO:0000256" key="10">
    <source>
        <dbReference type="ARBA" id="ARBA00022840"/>
    </source>
</evidence>
<dbReference type="Gene3D" id="1.10.8.710">
    <property type="match status" value="1"/>
</dbReference>
<feature type="compositionally biased region" description="Polar residues" evidence="19">
    <location>
        <begin position="2366"/>
        <end position="2376"/>
    </location>
</feature>
<dbReference type="InParanoid" id="A0A078AGZ3"/>
<dbReference type="FunFam" id="1.10.287.2620:FF:000001">
    <property type="entry name" value="Cytoplasmic dynein heavy chain 1"/>
    <property type="match status" value="1"/>
</dbReference>
<dbReference type="Gene3D" id="3.10.490.20">
    <property type="match status" value="1"/>
</dbReference>
<dbReference type="GO" id="GO:0008104">
    <property type="term" value="P:intracellular protein localization"/>
    <property type="evidence" value="ECO:0007669"/>
    <property type="project" value="UniProtKB-ARBA"/>
</dbReference>
<protein>
    <recommendedName>
        <fullName evidence="5">Dynein heavy chain, cytoplasmic</fullName>
    </recommendedName>
    <alternativeName>
        <fullName evidence="17">Dynein heavy chain, cytosolic</fullName>
    </alternativeName>
</protein>
<dbReference type="InterPro" id="IPR035699">
    <property type="entry name" value="AAA_6"/>
</dbReference>
<dbReference type="FunFam" id="1.20.140.100:FF:000002">
    <property type="entry name" value="Cytoplasmic dynein heavy chain 1"/>
    <property type="match status" value="1"/>
</dbReference>
<dbReference type="Pfam" id="PF12774">
    <property type="entry name" value="AAA_6"/>
    <property type="match status" value="1"/>
</dbReference>
<dbReference type="GO" id="GO:0005524">
    <property type="term" value="F:ATP binding"/>
    <property type="evidence" value="ECO:0007669"/>
    <property type="project" value="UniProtKB-KW"/>
</dbReference>
<dbReference type="InterPro" id="IPR024743">
    <property type="entry name" value="Dynein_HC_stalk"/>
</dbReference>
<evidence type="ECO:0000313" key="22">
    <source>
        <dbReference type="Proteomes" id="UP000039865"/>
    </source>
</evidence>
<dbReference type="Gene3D" id="1.10.8.720">
    <property type="entry name" value="Region D6 of dynein motor"/>
    <property type="match status" value="1"/>
</dbReference>
<evidence type="ECO:0000256" key="4">
    <source>
        <dbReference type="ARBA" id="ARBA00011655"/>
    </source>
</evidence>
<feature type="domain" description="AAA+ ATPase" evidence="20">
    <location>
        <begin position="2180"/>
        <end position="2331"/>
    </location>
</feature>
<dbReference type="InterPro" id="IPR041658">
    <property type="entry name" value="AAA_lid_11"/>
</dbReference>
<feature type="coiled-coil region" evidence="18">
    <location>
        <begin position="3206"/>
        <end position="3255"/>
    </location>
</feature>
<dbReference type="CDD" id="cd00009">
    <property type="entry name" value="AAA"/>
    <property type="match status" value="2"/>
</dbReference>
<evidence type="ECO:0000256" key="2">
    <source>
        <dbReference type="ARBA" id="ARBA00004522"/>
    </source>
</evidence>
<feature type="coiled-coil region" evidence="18">
    <location>
        <begin position="3742"/>
        <end position="3769"/>
    </location>
</feature>
<dbReference type="Gene3D" id="1.20.920.20">
    <property type="match status" value="1"/>
</dbReference>
<comment type="similarity">
    <text evidence="3">Belongs to the dynein heavy chain family.</text>
</comment>
<dbReference type="FunFam" id="3.40.50.300:FF:000517">
    <property type="entry name" value="Cytoplasmic dynein heavy chain 1"/>
    <property type="match status" value="1"/>
</dbReference>
<feature type="coiled-coil region" evidence="18">
    <location>
        <begin position="879"/>
        <end position="913"/>
    </location>
</feature>
<evidence type="ECO:0000256" key="5">
    <source>
        <dbReference type="ARBA" id="ARBA00022197"/>
    </source>
</evidence>
<keyword evidence="13" id="KW-0969">Cilium</keyword>
<dbReference type="OrthoDB" id="447173at2759"/>
<dbReference type="FunFam" id="3.40.50.300:FF:000373">
    <property type="entry name" value="Cytoplasmic dynein heavy chain 2"/>
    <property type="match status" value="1"/>
</dbReference>
<dbReference type="FunFam" id="3.10.490.20:FF:000004">
    <property type="entry name" value="Cytoplasmic dynein heavy chain 2"/>
    <property type="match status" value="1"/>
</dbReference>
<keyword evidence="7" id="KW-0493">Microtubule</keyword>
<dbReference type="Gene3D" id="1.20.920.30">
    <property type="match status" value="1"/>
</dbReference>
<dbReference type="Pfam" id="PF08393">
    <property type="entry name" value="DHC_N2"/>
    <property type="match status" value="1"/>
</dbReference>
<evidence type="ECO:0000259" key="20">
    <source>
        <dbReference type="SMART" id="SM00382"/>
    </source>
</evidence>
<dbReference type="Pfam" id="PF12775">
    <property type="entry name" value="AAA_7"/>
    <property type="match status" value="1"/>
</dbReference>
<evidence type="ECO:0000256" key="1">
    <source>
        <dbReference type="ARBA" id="ARBA00004245"/>
    </source>
</evidence>
<feature type="region of interest" description="Disordered" evidence="19">
    <location>
        <begin position="2355"/>
        <end position="2376"/>
    </location>
</feature>
<dbReference type="FunFam" id="1.10.8.720:FF:000003">
    <property type="entry name" value="Cytoplasmic dynein heavy chain 2"/>
    <property type="match status" value="1"/>
</dbReference>
<evidence type="ECO:0000256" key="19">
    <source>
        <dbReference type="SAM" id="MobiDB-lite"/>
    </source>
</evidence>
<dbReference type="Gene3D" id="1.20.1270.280">
    <property type="match status" value="1"/>
</dbReference>
<keyword evidence="15" id="KW-0206">Cytoskeleton</keyword>
<dbReference type="Pfam" id="PF12781">
    <property type="entry name" value="AAA_9"/>
    <property type="match status" value="1"/>
</dbReference>
<dbReference type="Gene3D" id="1.20.58.1120">
    <property type="match status" value="1"/>
</dbReference>
<dbReference type="FunFam" id="1.20.58.1120:FF:000013">
    <property type="entry name" value="Dynein heavy chain-like protein"/>
    <property type="match status" value="1"/>
</dbReference>
<dbReference type="InterPro" id="IPR041228">
    <property type="entry name" value="Dynein_C"/>
</dbReference>
<feature type="region of interest" description="Disordered" evidence="19">
    <location>
        <begin position="89"/>
        <end position="115"/>
    </location>
</feature>
<feature type="coiled-coil region" evidence="18">
    <location>
        <begin position="3381"/>
        <end position="3464"/>
    </location>
</feature>
<dbReference type="Gene3D" id="1.10.8.1220">
    <property type="match status" value="1"/>
</dbReference>
<evidence type="ECO:0000256" key="14">
    <source>
        <dbReference type="ARBA" id="ARBA00023175"/>
    </source>
</evidence>
<reference evidence="21 22" key="1">
    <citation type="submission" date="2014-06" db="EMBL/GenBank/DDBJ databases">
        <authorList>
            <person name="Swart Estienne"/>
        </authorList>
    </citation>
    <scope>NUCLEOTIDE SEQUENCE [LARGE SCALE GENOMIC DNA]</scope>
    <source>
        <strain evidence="21 22">130c</strain>
    </source>
</reference>
<keyword evidence="11" id="KW-0243">Dynein</keyword>
<comment type="subunit">
    <text evidence="4">Consists of at least two heavy chains and a number of intermediate and light chains.</text>
</comment>
<dbReference type="Gene3D" id="3.40.50.300">
    <property type="entry name" value="P-loop containing nucleotide triphosphate hydrolases"/>
    <property type="match status" value="5"/>
</dbReference>
<dbReference type="GO" id="GO:0005874">
    <property type="term" value="C:microtubule"/>
    <property type="evidence" value="ECO:0007669"/>
    <property type="project" value="UniProtKB-KW"/>
</dbReference>
<evidence type="ECO:0000313" key="21">
    <source>
        <dbReference type="EMBL" id="CDW80128.1"/>
    </source>
</evidence>
<evidence type="ECO:0000256" key="15">
    <source>
        <dbReference type="ARBA" id="ARBA00023212"/>
    </source>
</evidence>
<dbReference type="InterPro" id="IPR043160">
    <property type="entry name" value="Dynein_C_barrel"/>
</dbReference>
<feature type="domain" description="AAA+ ATPase" evidence="20">
    <location>
        <begin position="2561"/>
        <end position="2711"/>
    </location>
</feature>
<feature type="domain" description="AAA+ ATPase" evidence="20">
    <location>
        <begin position="1892"/>
        <end position="2040"/>
    </location>
</feature>
<dbReference type="InterPro" id="IPR004273">
    <property type="entry name" value="Dynein_heavy_D6_P-loop"/>
</dbReference>
<dbReference type="InterPro" id="IPR041466">
    <property type="entry name" value="Dynein_AAA5_ext"/>
</dbReference>
<dbReference type="SMART" id="SM00382">
    <property type="entry name" value="AAA"/>
    <property type="match status" value="4"/>
</dbReference>
<evidence type="ECO:0000256" key="11">
    <source>
        <dbReference type="ARBA" id="ARBA00023017"/>
    </source>
</evidence>
<feature type="domain" description="AAA+ ATPase" evidence="20">
    <location>
        <begin position="2901"/>
        <end position="3067"/>
    </location>
</feature>
<dbReference type="FunFam" id="3.40.50.300:FF:000071">
    <property type="entry name" value="Cytoplasmic dynein heavy chain 1"/>
    <property type="match status" value="1"/>
</dbReference>
<dbReference type="GO" id="GO:0045505">
    <property type="term" value="F:dynein intermediate chain binding"/>
    <property type="evidence" value="ECO:0007669"/>
    <property type="project" value="InterPro"/>
</dbReference>
<dbReference type="Gene3D" id="3.20.180.20">
    <property type="entry name" value="Dynein heavy chain, N-terminal domain 2"/>
    <property type="match status" value="1"/>
</dbReference>
<dbReference type="InterPro" id="IPR013594">
    <property type="entry name" value="Dynein_heavy_tail"/>
</dbReference>
<dbReference type="InterPro" id="IPR042222">
    <property type="entry name" value="Dynein_2_N"/>
</dbReference>
<comment type="subcellular location">
    <subcellularLocation>
        <location evidence="2">Cell projection</location>
        <location evidence="2">Cilium membrane</location>
        <topology evidence="2">Peripheral membrane protein</topology>
        <orientation evidence="2">Cytoplasmic side</orientation>
    </subcellularLocation>
    <subcellularLocation>
        <location evidence="1">Cytoplasm</location>
        <location evidence="1">Cytoskeleton</location>
    </subcellularLocation>
</comment>
<keyword evidence="12 18" id="KW-0175">Coiled coil</keyword>
<dbReference type="InterPro" id="IPR013602">
    <property type="entry name" value="Dynein_heavy_linker"/>
</dbReference>
<dbReference type="OMA" id="NERQMTR"/>
<organism evidence="21 22">
    <name type="scientific">Stylonychia lemnae</name>
    <name type="common">Ciliate</name>
    <dbReference type="NCBI Taxonomy" id="5949"/>
    <lineage>
        <taxon>Eukaryota</taxon>
        <taxon>Sar</taxon>
        <taxon>Alveolata</taxon>
        <taxon>Ciliophora</taxon>
        <taxon>Intramacronucleata</taxon>
        <taxon>Spirotrichea</taxon>
        <taxon>Stichotrichia</taxon>
        <taxon>Sporadotrichida</taxon>
        <taxon>Oxytrichidae</taxon>
        <taxon>Stylonychinae</taxon>
        <taxon>Stylonychia</taxon>
    </lineage>
</organism>
<dbReference type="PANTHER" id="PTHR46532">
    <property type="entry name" value="MALE FERTILITY FACTOR KL5"/>
    <property type="match status" value="1"/>
</dbReference>